<feature type="domain" description="Signal transduction histidine kinase internal region" evidence="2">
    <location>
        <begin position="169"/>
        <end position="245"/>
    </location>
</feature>
<dbReference type="AlphaFoldDB" id="A0A1H8GQ20"/>
<keyword evidence="4" id="KW-1185">Reference proteome</keyword>
<dbReference type="GO" id="GO:0000155">
    <property type="term" value="F:phosphorelay sensor kinase activity"/>
    <property type="evidence" value="ECO:0007669"/>
    <property type="project" value="InterPro"/>
</dbReference>
<dbReference type="InterPro" id="IPR036890">
    <property type="entry name" value="HATPase_C_sf"/>
</dbReference>
<dbReference type="GO" id="GO:0016020">
    <property type="term" value="C:membrane"/>
    <property type="evidence" value="ECO:0007669"/>
    <property type="project" value="InterPro"/>
</dbReference>
<dbReference type="Proteomes" id="UP000198984">
    <property type="component" value="Unassembled WGS sequence"/>
</dbReference>
<dbReference type="SUPFAM" id="SSF55874">
    <property type="entry name" value="ATPase domain of HSP90 chaperone/DNA topoisomerase II/histidine kinase"/>
    <property type="match status" value="1"/>
</dbReference>
<evidence type="ECO:0000313" key="3">
    <source>
        <dbReference type="EMBL" id="SEN45597.1"/>
    </source>
</evidence>
<name>A0A1H8GQ20_9BACT</name>
<feature type="transmembrane region" description="Helical" evidence="1">
    <location>
        <begin position="57"/>
        <end position="76"/>
    </location>
</feature>
<evidence type="ECO:0000256" key="1">
    <source>
        <dbReference type="SAM" id="Phobius"/>
    </source>
</evidence>
<accession>A0A1H8GQ20</accession>
<evidence type="ECO:0000259" key="2">
    <source>
        <dbReference type="Pfam" id="PF06580"/>
    </source>
</evidence>
<dbReference type="Gene3D" id="3.30.565.10">
    <property type="entry name" value="Histidine kinase-like ATPase, C-terminal domain"/>
    <property type="match status" value="1"/>
</dbReference>
<dbReference type="STRING" id="573321.SAMN04488505_110199"/>
<keyword evidence="1" id="KW-0812">Transmembrane</keyword>
<dbReference type="Pfam" id="PF06580">
    <property type="entry name" value="His_kinase"/>
    <property type="match status" value="1"/>
</dbReference>
<dbReference type="RefSeq" id="WP_202909384.1">
    <property type="nucleotide sequence ID" value="NZ_FOBB01000010.1"/>
</dbReference>
<proteinExistence type="predicted"/>
<keyword evidence="1" id="KW-1133">Transmembrane helix</keyword>
<dbReference type="PANTHER" id="PTHR34220:SF7">
    <property type="entry name" value="SENSOR HISTIDINE KINASE YPDA"/>
    <property type="match status" value="1"/>
</dbReference>
<sequence>MGNDRLEPENTKIIRLIVDDRYKLLRHAVLLLGIMVIILFDTTFLEESGGHMYYQRISLVYGSLIFMCYFNMNILVPRFFFKGQYVLYLALLVLLVVACEILLAYAMESVFTPEQLAARRRQHGVVKGSYEGAIILIAITLVSTMIKLFQRWMRDSERMAELRNITLTMELSELRNQVSPHFLFNMLNGIKALVRTDPDKANLVIMKLSEFLRYQLYENNDERILLRSELNFLSNFLDLERLRRDNLSVNISTEIDPSILNRIFLPPSLFTIFIENAVKHSVDISGATSYINITLKVNGDKLYFSCINSKDPGYILSDEKNRGLGLANIKRRLELLYGDNYVLEISSSTTTYNTQLTIPI</sequence>
<dbReference type="EMBL" id="FOBB01000010">
    <property type="protein sequence ID" value="SEN45597.1"/>
    <property type="molecule type" value="Genomic_DNA"/>
</dbReference>
<dbReference type="InterPro" id="IPR010559">
    <property type="entry name" value="Sig_transdc_His_kin_internal"/>
</dbReference>
<reference evidence="3 4" key="1">
    <citation type="submission" date="2016-10" db="EMBL/GenBank/DDBJ databases">
        <authorList>
            <person name="de Groot N.N."/>
        </authorList>
    </citation>
    <scope>NUCLEOTIDE SEQUENCE [LARGE SCALE GENOMIC DNA]</scope>
    <source>
        <strain evidence="3 4">DSM 21039</strain>
    </source>
</reference>
<keyword evidence="1" id="KW-0472">Membrane</keyword>
<feature type="transmembrane region" description="Helical" evidence="1">
    <location>
        <begin position="24"/>
        <end position="45"/>
    </location>
</feature>
<feature type="transmembrane region" description="Helical" evidence="1">
    <location>
        <begin position="130"/>
        <end position="149"/>
    </location>
</feature>
<protein>
    <submittedName>
        <fullName evidence="3">GHKL domain-containing protein</fullName>
    </submittedName>
</protein>
<dbReference type="InterPro" id="IPR050640">
    <property type="entry name" value="Bact_2-comp_sensor_kinase"/>
</dbReference>
<gene>
    <name evidence="3" type="ORF">SAMN04488505_110199</name>
</gene>
<dbReference type="PANTHER" id="PTHR34220">
    <property type="entry name" value="SENSOR HISTIDINE KINASE YPDA"/>
    <property type="match status" value="1"/>
</dbReference>
<evidence type="ECO:0000313" key="4">
    <source>
        <dbReference type="Proteomes" id="UP000198984"/>
    </source>
</evidence>
<feature type="transmembrane region" description="Helical" evidence="1">
    <location>
        <begin position="85"/>
        <end position="107"/>
    </location>
</feature>
<organism evidence="3 4">
    <name type="scientific">Chitinophaga rupis</name>
    <dbReference type="NCBI Taxonomy" id="573321"/>
    <lineage>
        <taxon>Bacteria</taxon>
        <taxon>Pseudomonadati</taxon>
        <taxon>Bacteroidota</taxon>
        <taxon>Chitinophagia</taxon>
        <taxon>Chitinophagales</taxon>
        <taxon>Chitinophagaceae</taxon>
        <taxon>Chitinophaga</taxon>
    </lineage>
</organism>